<feature type="domain" description="EF-hand" evidence="11">
    <location>
        <begin position="242"/>
        <end position="266"/>
    </location>
</feature>
<keyword evidence="4" id="KW-0479">Metal-binding</keyword>
<evidence type="ECO:0000256" key="8">
    <source>
        <dbReference type="ARBA" id="ARBA00023134"/>
    </source>
</evidence>
<dbReference type="Gene3D" id="3.40.50.300">
    <property type="entry name" value="P-loop containing nucleotide triphosphate hydrolases"/>
    <property type="match status" value="1"/>
</dbReference>
<dbReference type="FunFam" id="1.10.238.10:FF:000009">
    <property type="entry name" value="Visinin-like protein 1"/>
    <property type="match status" value="1"/>
</dbReference>
<dbReference type="InterPro" id="IPR001806">
    <property type="entry name" value="Small_GTPase"/>
</dbReference>
<dbReference type="Pfam" id="PF13499">
    <property type="entry name" value="EF-hand_7"/>
    <property type="match status" value="2"/>
</dbReference>
<reference evidence="12" key="1">
    <citation type="submission" date="2020-12" db="EMBL/GenBank/DDBJ databases">
        <title>Metabolic potential, ecology and presence of endohyphal bacteria is reflected in genomic diversity of Mucoromycotina.</title>
        <authorList>
            <person name="Muszewska A."/>
            <person name="Okrasinska A."/>
            <person name="Steczkiewicz K."/>
            <person name="Drgas O."/>
            <person name="Orlowska M."/>
            <person name="Perlinska-Lenart U."/>
            <person name="Aleksandrzak-Piekarczyk T."/>
            <person name="Szatraj K."/>
            <person name="Zielenkiewicz U."/>
            <person name="Pilsyk S."/>
            <person name="Malc E."/>
            <person name="Mieczkowski P."/>
            <person name="Kruszewska J.S."/>
            <person name="Biernat P."/>
            <person name="Pawlowska J."/>
        </authorList>
    </citation>
    <scope>NUCLEOTIDE SEQUENCE</scope>
    <source>
        <strain evidence="12">WA0000051536</strain>
    </source>
</reference>
<dbReference type="Pfam" id="PF00071">
    <property type="entry name" value="Ras"/>
    <property type="match status" value="1"/>
</dbReference>
<dbReference type="PANTHER" id="PTHR24070">
    <property type="entry name" value="RAS, DI-RAS, AND RHEB FAMILY MEMBERS OF SMALL GTPASE SUPERFAMILY"/>
    <property type="match status" value="1"/>
</dbReference>
<keyword evidence="13" id="KW-1185">Reference proteome</keyword>
<comment type="similarity">
    <text evidence="2">Belongs to the recoverin family.</text>
</comment>
<evidence type="ECO:0000256" key="2">
    <source>
        <dbReference type="ARBA" id="ARBA00006049"/>
    </source>
</evidence>
<dbReference type="InterPro" id="IPR018247">
    <property type="entry name" value="EF_Hand_1_Ca_BS"/>
</dbReference>
<dbReference type="PROSITE" id="PS00018">
    <property type="entry name" value="EF_HAND_1"/>
    <property type="match status" value="3"/>
</dbReference>
<evidence type="ECO:0000256" key="3">
    <source>
        <dbReference type="ARBA" id="ARBA00019119"/>
    </source>
</evidence>
<protein>
    <recommendedName>
        <fullName evidence="10">Calcium-binding protein NCS-1</fullName>
    </recommendedName>
    <alternativeName>
        <fullName evidence="9">GTPase EF-hand protein of mitochondria 1</fullName>
    </alternativeName>
    <alternativeName>
        <fullName evidence="3">Mitochondrial Rho GTPase 1</fullName>
    </alternativeName>
</protein>
<dbReference type="EMBL" id="JAEPRA010000015">
    <property type="protein sequence ID" value="KAG2175325.1"/>
    <property type="molecule type" value="Genomic_DNA"/>
</dbReference>
<gene>
    <name evidence="12" type="ORF">INT44_007813</name>
</gene>
<evidence type="ECO:0000256" key="10">
    <source>
        <dbReference type="ARBA" id="ARBA00071944"/>
    </source>
</evidence>
<keyword evidence="6" id="KW-0547">Nucleotide-binding</keyword>
<dbReference type="PROSITE" id="PS51421">
    <property type="entry name" value="RAS"/>
    <property type="match status" value="1"/>
</dbReference>
<dbReference type="GO" id="GO:0005509">
    <property type="term" value="F:calcium ion binding"/>
    <property type="evidence" value="ECO:0007669"/>
    <property type="project" value="InterPro"/>
</dbReference>
<evidence type="ECO:0000256" key="1">
    <source>
        <dbReference type="ARBA" id="ARBA00003481"/>
    </source>
</evidence>
<dbReference type="GO" id="GO:0016020">
    <property type="term" value="C:membrane"/>
    <property type="evidence" value="ECO:0007669"/>
    <property type="project" value="InterPro"/>
</dbReference>
<name>A0A8H7UA45_9FUNG</name>
<dbReference type="InterPro" id="IPR011992">
    <property type="entry name" value="EF-hand-dom_pair"/>
</dbReference>
<dbReference type="CDD" id="cd00051">
    <property type="entry name" value="EFh"/>
    <property type="match status" value="2"/>
</dbReference>
<dbReference type="SMART" id="SM00174">
    <property type="entry name" value="RHO"/>
    <property type="match status" value="1"/>
</dbReference>
<comment type="function">
    <text evidence="1">Mitochondrial GTPase involved in mitochondrial trafficking. Probably involved in control of anterograde transport of mitochondria and their subcellular distribution.</text>
</comment>
<dbReference type="SMART" id="SM00054">
    <property type="entry name" value="EFh"/>
    <property type="match status" value="3"/>
</dbReference>
<dbReference type="Gene3D" id="1.10.238.10">
    <property type="entry name" value="EF-hand"/>
    <property type="match status" value="2"/>
</dbReference>
<dbReference type="InterPro" id="IPR027417">
    <property type="entry name" value="P-loop_NTPase"/>
</dbReference>
<dbReference type="SUPFAM" id="SSF47473">
    <property type="entry name" value="EF-hand"/>
    <property type="match status" value="1"/>
</dbReference>
<dbReference type="PRINTS" id="PR00450">
    <property type="entry name" value="RECOVERIN"/>
</dbReference>
<evidence type="ECO:0000313" key="13">
    <source>
        <dbReference type="Proteomes" id="UP000612746"/>
    </source>
</evidence>
<evidence type="ECO:0000259" key="11">
    <source>
        <dbReference type="PROSITE" id="PS50222"/>
    </source>
</evidence>
<dbReference type="GO" id="GO:0007165">
    <property type="term" value="P:signal transduction"/>
    <property type="evidence" value="ECO:0007669"/>
    <property type="project" value="InterPro"/>
</dbReference>
<keyword evidence="5" id="KW-0677">Repeat</keyword>
<organism evidence="12 13">
    <name type="scientific">Umbelopsis vinacea</name>
    <dbReference type="NCBI Taxonomy" id="44442"/>
    <lineage>
        <taxon>Eukaryota</taxon>
        <taxon>Fungi</taxon>
        <taxon>Fungi incertae sedis</taxon>
        <taxon>Mucoromycota</taxon>
        <taxon>Mucoromycotina</taxon>
        <taxon>Umbelopsidomycetes</taxon>
        <taxon>Umbelopsidales</taxon>
        <taxon>Umbelopsidaceae</taxon>
        <taxon>Umbelopsis</taxon>
    </lineage>
</organism>
<evidence type="ECO:0000256" key="4">
    <source>
        <dbReference type="ARBA" id="ARBA00022723"/>
    </source>
</evidence>
<dbReference type="OrthoDB" id="191686at2759"/>
<feature type="domain" description="EF-hand" evidence="11">
    <location>
        <begin position="279"/>
        <end position="314"/>
    </location>
</feature>
<evidence type="ECO:0000256" key="7">
    <source>
        <dbReference type="ARBA" id="ARBA00022837"/>
    </source>
</evidence>
<evidence type="ECO:0000313" key="12">
    <source>
        <dbReference type="EMBL" id="KAG2175325.1"/>
    </source>
</evidence>
<dbReference type="PROSITE" id="PS51419">
    <property type="entry name" value="RAB"/>
    <property type="match status" value="1"/>
</dbReference>
<dbReference type="NCBIfam" id="TIGR00231">
    <property type="entry name" value="small_GTP"/>
    <property type="match status" value="1"/>
</dbReference>
<dbReference type="GO" id="GO:0003924">
    <property type="term" value="F:GTPase activity"/>
    <property type="evidence" value="ECO:0007669"/>
    <property type="project" value="InterPro"/>
</dbReference>
<feature type="domain" description="EF-hand" evidence="11">
    <location>
        <begin position="200"/>
        <end position="235"/>
    </location>
</feature>
<dbReference type="SMART" id="SM00173">
    <property type="entry name" value="RAS"/>
    <property type="match status" value="1"/>
</dbReference>
<evidence type="ECO:0000256" key="5">
    <source>
        <dbReference type="ARBA" id="ARBA00022737"/>
    </source>
</evidence>
<dbReference type="SMART" id="SM00175">
    <property type="entry name" value="RAB"/>
    <property type="match status" value="1"/>
</dbReference>
<dbReference type="PROSITE" id="PS50222">
    <property type="entry name" value="EF_HAND_2"/>
    <property type="match status" value="3"/>
</dbReference>
<dbReference type="SMART" id="SM00176">
    <property type="entry name" value="RAN"/>
    <property type="match status" value="1"/>
</dbReference>
<dbReference type="SUPFAM" id="SSF52540">
    <property type="entry name" value="P-loop containing nucleoside triphosphate hydrolases"/>
    <property type="match status" value="1"/>
</dbReference>
<keyword evidence="7" id="KW-0106">Calcium</keyword>
<dbReference type="GO" id="GO:0005525">
    <property type="term" value="F:GTP binding"/>
    <property type="evidence" value="ECO:0007669"/>
    <property type="project" value="UniProtKB-KW"/>
</dbReference>
<keyword evidence="8" id="KW-0342">GTP-binding</keyword>
<dbReference type="InterPro" id="IPR002048">
    <property type="entry name" value="EF_hand_dom"/>
</dbReference>
<dbReference type="InterPro" id="IPR005225">
    <property type="entry name" value="Small_GTP-bd"/>
</dbReference>
<dbReference type="Proteomes" id="UP000612746">
    <property type="component" value="Unassembled WGS sequence"/>
</dbReference>
<dbReference type="InterPro" id="IPR020849">
    <property type="entry name" value="Small_GTPase_Ras-type"/>
</dbReference>
<sequence length="325" mass="37175">MMLYRLVVLGDGGVGKTYDPTIEDSYRKQVVIDDQACVLEVLDTAGQEEYTALRDQWIRDGEGFLVVYSITSRATFDRVQGFRDQIIRVKDADDEDVPLMLVGNKCDKVTEREVSRDEGAAMARKIRCDFIETSAKTCVNVERSFYSVVKLIRGQRDGQKKQKKNKCSLMYKGFLKDCPTGQLDKTEFQKIYKQFFPFGDPSKFADYVFNVFDSDKNGTIDFTEFICALSVTSRGELDEKLLYDIDNDGYITRGEMLRIVDAIYKMVGSMVKLPEDEDTPEKRVDKIFQLMDTNKDGKLSMEEFREGSKQDPTIVQALNLYDGLV</sequence>
<proteinExistence type="inferred from homology"/>
<evidence type="ECO:0000256" key="9">
    <source>
        <dbReference type="ARBA" id="ARBA00032646"/>
    </source>
</evidence>
<dbReference type="AlphaFoldDB" id="A0A8H7UA45"/>
<comment type="caution">
    <text evidence="12">The sequence shown here is derived from an EMBL/GenBank/DDBJ whole genome shotgun (WGS) entry which is preliminary data.</text>
</comment>
<accession>A0A8H7UA45</accession>
<evidence type="ECO:0000256" key="6">
    <source>
        <dbReference type="ARBA" id="ARBA00022741"/>
    </source>
</evidence>